<evidence type="ECO:0000313" key="3">
    <source>
        <dbReference type="Proteomes" id="UP000030672"/>
    </source>
</evidence>
<dbReference type="InterPro" id="IPR046536">
    <property type="entry name" value="DUF6601"/>
</dbReference>
<organism evidence="2 3">
    <name type="scientific">Aureobasidium melanogenum (strain CBS 110374)</name>
    <name type="common">Aureobasidium pullulans var. melanogenum</name>
    <dbReference type="NCBI Taxonomy" id="1043003"/>
    <lineage>
        <taxon>Eukaryota</taxon>
        <taxon>Fungi</taxon>
        <taxon>Dikarya</taxon>
        <taxon>Ascomycota</taxon>
        <taxon>Pezizomycotina</taxon>
        <taxon>Dothideomycetes</taxon>
        <taxon>Dothideomycetidae</taxon>
        <taxon>Dothideales</taxon>
        <taxon>Saccotheciaceae</taxon>
        <taxon>Aureobasidium</taxon>
    </lineage>
</organism>
<dbReference type="HOGENOM" id="CLU_043687_1_0_1"/>
<evidence type="ECO:0000313" key="2">
    <source>
        <dbReference type="EMBL" id="KEQ57651.1"/>
    </source>
</evidence>
<keyword evidence="1" id="KW-0472">Membrane</keyword>
<feature type="transmembrane region" description="Helical" evidence="1">
    <location>
        <begin position="229"/>
        <end position="249"/>
    </location>
</feature>
<reference evidence="2 3" key="1">
    <citation type="journal article" date="2014" name="BMC Genomics">
        <title>Genome sequencing of four Aureobasidium pullulans varieties: biotechnological potential, stress tolerance, and description of new species.</title>
        <authorList>
            <person name="Gostin Ar C."/>
            <person name="Ohm R.A."/>
            <person name="Kogej T."/>
            <person name="Sonjak S."/>
            <person name="Turk M."/>
            <person name="Zajc J."/>
            <person name="Zalar P."/>
            <person name="Grube M."/>
            <person name="Sun H."/>
            <person name="Han J."/>
            <person name="Sharma A."/>
            <person name="Chiniquy J."/>
            <person name="Ngan C.Y."/>
            <person name="Lipzen A."/>
            <person name="Barry K."/>
            <person name="Grigoriev I.V."/>
            <person name="Gunde-Cimerman N."/>
        </authorList>
    </citation>
    <scope>NUCLEOTIDE SEQUENCE [LARGE SCALE GENOMIC DNA]</scope>
    <source>
        <strain evidence="2 3">CBS 110374</strain>
    </source>
</reference>
<evidence type="ECO:0000256" key="1">
    <source>
        <dbReference type="SAM" id="Phobius"/>
    </source>
</evidence>
<proteinExistence type="predicted"/>
<dbReference type="Pfam" id="PF20246">
    <property type="entry name" value="DUF6601"/>
    <property type="match status" value="1"/>
</dbReference>
<accession>A0A074W513</accession>
<dbReference type="STRING" id="1043003.A0A074W513"/>
<dbReference type="RefSeq" id="XP_040874675.1">
    <property type="nucleotide sequence ID" value="XM_041027196.1"/>
</dbReference>
<dbReference type="EMBL" id="KL584878">
    <property type="protein sequence ID" value="KEQ57651.1"/>
    <property type="molecule type" value="Genomic_DNA"/>
</dbReference>
<dbReference type="Proteomes" id="UP000030672">
    <property type="component" value="Unassembled WGS sequence"/>
</dbReference>
<keyword evidence="1" id="KW-0812">Transmembrane</keyword>
<sequence>MLIGLLIPISATLNHLPGEPSIGLGGKDVHDFIQRELDTPVLDEMYPSLWLVGRQEFDHIDPLHRQRIKGRSVVPSEDSGLHMVWTENTIYVKPIPLCLLNHNFWTRYLVEASGGGGTTSVARDSRRSDRLIATGFLRSYAFLIRHRCDYEIAKNSLLIPGDFDWTQWSRFIHNFRSLKDGDRVAKRYHYGQMRLSRLNWAVRLLRPQGSPTWWFYELPYWSTMPYVEAAAALLLFLFASVSLTLSSIFGAAATTIMSRAYWVFSLVVILLSLLSWTLLVGVPLGIFVWQLAYGFSSRKKKPANATKV</sequence>
<dbReference type="PANTHER" id="PTHR34414:SF1">
    <property type="entry name" value="SUBTILISIN-LIKE SERINE PROTEASE"/>
    <property type="match status" value="1"/>
</dbReference>
<name>A0A074W513_AURM1</name>
<keyword evidence="1" id="KW-1133">Transmembrane helix</keyword>
<dbReference type="AlphaFoldDB" id="A0A074W513"/>
<dbReference type="GeneID" id="63920569"/>
<keyword evidence="3" id="KW-1185">Reference proteome</keyword>
<dbReference type="PANTHER" id="PTHR34414">
    <property type="entry name" value="HET DOMAIN-CONTAINING PROTEIN-RELATED"/>
    <property type="match status" value="1"/>
</dbReference>
<gene>
    <name evidence="2" type="ORF">M437DRAFT_79554</name>
</gene>
<protein>
    <submittedName>
        <fullName evidence="2">Uncharacterized protein</fullName>
    </submittedName>
</protein>
<feature type="transmembrane region" description="Helical" evidence="1">
    <location>
        <begin position="261"/>
        <end position="292"/>
    </location>
</feature>